<reference evidence="2" key="1">
    <citation type="submission" date="2020-06" db="EMBL/GenBank/DDBJ databases">
        <authorList>
            <person name="Li T."/>
            <person name="Hu X."/>
            <person name="Zhang T."/>
            <person name="Song X."/>
            <person name="Zhang H."/>
            <person name="Dai N."/>
            <person name="Sheng W."/>
            <person name="Hou X."/>
            <person name="Wei L."/>
        </authorList>
    </citation>
    <scope>NUCLEOTIDE SEQUENCE</scope>
    <source>
        <strain evidence="2">KEN1</strain>
        <tissue evidence="2">Leaf</tissue>
    </source>
</reference>
<evidence type="ECO:0000313" key="2">
    <source>
        <dbReference type="EMBL" id="KAL0395203.1"/>
    </source>
</evidence>
<evidence type="ECO:0000256" key="1">
    <source>
        <dbReference type="SAM" id="MobiDB-lite"/>
    </source>
</evidence>
<protein>
    <submittedName>
        <fullName evidence="2">Uncharacterized protein</fullName>
    </submittedName>
</protein>
<dbReference type="AlphaFoldDB" id="A0AAW2SS13"/>
<comment type="caution">
    <text evidence="2">The sequence shown here is derived from an EMBL/GenBank/DDBJ whole genome shotgun (WGS) entry which is preliminary data.</text>
</comment>
<feature type="region of interest" description="Disordered" evidence="1">
    <location>
        <begin position="79"/>
        <end position="101"/>
    </location>
</feature>
<proteinExistence type="predicted"/>
<accession>A0AAW2SS13</accession>
<name>A0AAW2SS13_9LAMI</name>
<reference evidence="2" key="2">
    <citation type="journal article" date="2024" name="Plant">
        <title>Genomic evolution and insights into agronomic trait innovations of Sesamum species.</title>
        <authorList>
            <person name="Miao H."/>
            <person name="Wang L."/>
            <person name="Qu L."/>
            <person name="Liu H."/>
            <person name="Sun Y."/>
            <person name="Le M."/>
            <person name="Wang Q."/>
            <person name="Wei S."/>
            <person name="Zheng Y."/>
            <person name="Lin W."/>
            <person name="Duan Y."/>
            <person name="Cao H."/>
            <person name="Xiong S."/>
            <person name="Wang X."/>
            <person name="Wei L."/>
            <person name="Li C."/>
            <person name="Ma Q."/>
            <person name="Ju M."/>
            <person name="Zhao R."/>
            <person name="Li G."/>
            <person name="Mu C."/>
            <person name="Tian Q."/>
            <person name="Mei H."/>
            <person name="Zhang T."/>
            <person name="Gao T."/>
            <person name="Zhang H."/>
        </authorList>
    </citation>
    <scope>NUCLEOTIDE SEQUENCE</scope>
    <source>
        <strain evidence="2">KEN1</strain>
    </source>
</reference>
<feature type="region of interest" description="Disordered" evidence="1">
    <location>
        <begin position="1"/>
        <end position="44"/>
    </location>
</feature>
<sequence>MPPTSASGGSTPAASAPRISAPGVVGPVADPPRRSTSSDTSTEELSPALLGAIYQIVSAAIREQVAVFAHARVATPSEIDAPEEEAEGNIPVPIPQRTGGRGLPQRLLKRFLYSGLPASSTFKKAFKRFNIR</sequence>
<organism evidence="2">
    <name type="scientific">Sesamum latifolium</name>
    <dbReference type="NCBI Taxonomy" id="2727402"/>
    <lineage>
        <taxon>Eukaryota</taxon>
        <taxon>Viridiplantae</taxon>
        <taxon>Streptophyta</taxon>
        <taxon>Embryophyta</taxon>
        <taxon>Tracheophyta</taxon>
        <taxon>Spermatophyta</taxon>
        <taxon>Magnoliopsida</taxon>
        <taxon>eudicotyledons</taxon>
        <taxon>Gunneridae</taxon>
        <taxon>Pentapetalae</taxon>
        <taxon>asterids</taxon>
        <taxon>lamiids</taxon>
        <taxon>Lamiales</taxon>
        <taxon>Pedaliaceae</taxon>
        <taxon>Sesamum</taxon>
    </lineage>
</organism>
<gene>
    <name evidence="2" type="ORF">Slati_4486500</name>
</gene>
<dbReference type="EMBL" id="JACGWN010000016">
    <property type="protein sequence ID" value="KAL0395203.1"/>
    <property type="molecule type" value="Genomic_DNA"/>
</dbReference>